<keyword evidence="2" id="KW-0812">Transmembrane</keyword>
<accession>A0A9W6DGE4</accession>
<comment type="caution">
    <text evidence="3">The sequence shown here is derived from an EMBL/GenBank/DDBJ whole genome shotgun (WGS) entry which is preliminary data.</text>
</comment>
<name>A0A9W6DGE4_9FIRM</name>
<dbReference type="RefSeq" id="WP_281818684.1">
    <property type="nucleotide sequence ID" value="NZ_BRLB01000018.1"/>
</dbReference>
<evidence type="ECO:0008006" key="5">
    <source>
        <dbReference type="Google" id="ProtNLM"/>
    </source>
</evidence>
<dbReference type="EMBL" id="BRLB01000018">
    <property type="protein sequence ID" value="GKX31545.1"/>
    <property type="molecule type" value="Genomic_DNA"/>
</dbReference>
<evidence type="ECO:0000256" key="2">
    <source>
        <dbReference type="SAM" id="Phobius"/>
    </source>
</evidence>
<dbReference type="AlphaFoldDB" id="A0A9W6DGE4"/>
<dbReference type="PROSITE" id="PS50005">
    <property type="entry name" value="TPR"/>
    <property type="match status" value="1"/>
</dbReference>
<sequence length="353" mass="41218">MSEINSDQDQKYNDYYEQTTNYTCENCGSSVTEDGYKTKLCPSCRYKLSKRPLPKSIKIFLGIIMVLIVYSFMRLPNSMKGVLAYEKGKKAESQKKYVTALKQYQIADKEYDLTDIKAKIIVAEFYNGNYITANDLLCDLEGEIIEDKSLYDQLLNISTYINEIYYYTDDLYNLMNEISSQSNDIKIERLTEYINTNPFNIETAITLAGLYYTEDNLEQSKKYMQMVLDQYPDYQYALEALASYETELENYDTAAKICDQLFNINSESLGAYVTYADIELRKSNDKKALEYVEKAYNLDPVNSSVLNMMIITYQVNKMYEERDDLLEEIEKMDLPPEELKYFKDIKKNLQKEG</sequence>
<keyword evidence="4" id="KW-1185">Reference proteome</keyword>
<feature type="transmembrane region" description="Helical" evidence="2">
    <location>
        <begin position="56"/>
        <end position="73"/>
    </location>
</feature>
<proteinExistence type="predicted"/>
<organism evidence="3 4">
    <name type="scientific">Vallitalea longa</name>
    <dbReference type="NCBI Taxonomy" id="2936439"/>
    <lineage>
        <taxon>Bacteria</taxon>
        <taxon>Bacillati</taxon>
        <taxon>Bacillota</taxon>
        <taxon>Clostridia</taxon>
        <taxon>Lachnospirales</taxon>
        <taxon>Vallitaleaceae</taxon>
        <taxon>Vallitalea</taxon>
    </lineage>
</organism>
<dbReference type="InterPro" id="IPR019734">
    <property type="entry name" value="TPR_rpt"/>
</dbReference>
<dbReference type="SUPFAM" id="SSF48452">
    <property type="entry name" value="TPR-like"/>
    <property type="match status" value="1"/>
</dbReference>
<feature type="repeat" description="TPR" evidence="1">
    <location>
        <begin position="269"/>
        <end position="302"/>
    </location>
</feature>
<evidence type="ECO:0000313" key="3">
    <source>
        <dbReference type="EMBL" id="GKX31545.1"/>
    </source>
</evidence>
<dbReference type="Proteomes" id="UP001144256">
    <property type="component" value="Unassembled WGS sequence"/>
</dbReference>
<keyword evidence="1" id="KW-0802">TPR repeat</keyword>
<keyword evidence="2" id="KW-1133">Transmembrane helix</keyword>
<dbReference type="InterPro" id="IPR011990">
    <property type="entry name" value="TPR-like_helical_dom_sf"/>
</dbReference>
<reference evidence="3" key="1">
    <citation type="submission" date="2022-06" db="EMBL/GenBank/DDBJ databases">
        <title>Vallitalea longa sp. nov., an anaerobic bacterium isolated from marine sediment.</title>
        <authorList>
            <person name="Hirano S."/>
            <person name="Terahara T."/>
            <person name="Mori K."/>
            <person name="Hamada M."/>
            <person name="Matsumoto R."/>
            <person name="Kobayashi T."/>
        </authorList>
    </citation>
    <scope>NUCLEOTIDE SEQUENCE</scope>
    <source>
        <strain evidence="3">SH18-1</strain>
    </source>
</reference>
<keyword evidence="2" id="KW-0472">Membrane</keyword>
<gene>
    <name evidence="3" type="ORF">SH1V18_40250</name>
</gene>
<protein>
    <recommendedName>
        <fullName evidence="5">Tetratricopeptide repeat protein</fullName>
    </recommendedName>
</protein>
<evidence type="ECO:0000313" key="4">
    <source>
        <dbReference type="Proteomes" id="UP001144256"/>
    </source>
</evidence>
<dbReference type="Gene3D" id="1.25.40.10">
    <property type="entry name" value="Tetratricopeptide repeat domain"/>
    <property type="match status" value="1"/>
</dbReference>
<evidence type="ECO:0000256" key="1">
    <source>
        <dbReference type="PROSITE-ProRule" id="PRU00339"/>
    </source>
</evidence>